<feature type="transmembrane region" description="Helical" evidence="1">
    <location>
        <begin position="37"/>
        <end position="60"/>
    </location>
</feature>
<proteinExistence type="predicted"/>
<feature type="transmembrane region" description="Helical" evidence="1">
    <location>
        <begin position="72"/>
        <end position="93"/>
    </location>
</feature>
<keyword evidence="1" id="KW-1133">Transmembrane helix</keyword>
<feature type="non-terminal residue" evidence="2">
    <location>
        <position position="114"/>
    </location>
</feature>
<sequence>MNIFALLVGVAALFIAGCAAFFSVRGIALMFGAETEFMIPVVVMASSLEFGKLVAASFLYRHWGTCPKALRGYLCLAVVVLVCITSVGIYGYLSQAFENTVAMVEGLEEEIASL</sequence>
<dbReference type="EMBL" id="UINC01213673">
    <property type="protein sequence ID" value="SVE38561.1"/>
    <property type="molecule type" value="Genomic_DNA"/>
</dbReference>
<keyword evidence="1" id="KW-0812">Transmembrane</keyword>
<evidence type="ECO:0000256" key="1">
    <source>
        <dbReference type="SAM" id="Phobius"/>
    </source>
</evidence>
<name>A0A383D2B9_9ZZZZ</name>
<protein>
    <submittedName>
        <fullName evidence="2">Uncharacterized protein</fullName>
    </submittedName>
</protein>
<gene>
    <name evidence="2" type="ORF">METZ01_LOCUS491415</name>
</gene>
<organism evidence="2">
    <name type="scientific">marine metagenome</name>
    <dbReference type="NCBI Taxonomy" id="408172"/>
    <lineage>
        <taxon>unclassified sequences</taxon>
        <taxon>metagenomes</taxon>
        <taxon>ecological metagenomes</taxon>
    </lineage>
</organism>
<reference evidence="2" key="1">
    <citation type="submission" date="2018-05" db="EMBL/GenBank/DDBJ databases">
        <authorList>
            <person name="Lanie J.A."/>
            <person name="Ng W.-L."/>
            <person name="Kazmierczak K.M."/>
            <person name="Andrzejewski T.M."/>
            <person name="Davidsen T.M."/>
            <person name="Wayne K.J."/>
            <person name="Tettelin H."/>
            <person name="Glass J.I."/>
            <person name="Rusch D."/>
            <person name="Podicherti R."/>
            <person name="Tsui H.-C.T."/>
            <person name="Winkler M.E."/>
        </authorList>
    </citation>
    <scope>NUCLEOTIDE SEQUENCE</scope>
</reference>
<dbReference type="AlphaFoldDB" id="A0A383D2B9"/>
<evidence type="ECO:0000313" key="2">
    <source>
        <dbReference type="EMBL" id="SVE38561.1"/>
    </source>
</evidence>
<accession>A0A383D2B9</accession>
<keyword evidence="1" id="KW-0472">Membrane</keyword>